<dbReference type="GO" id="GO:0004618">
    <property type="term" value="F:phosphoglycerate kinase activity"/>
    <property type="evidence" value="ECO:0007669"/>
    <property type="project" value="UniProtKB-EC"/>
</dbReference>
<dbReference type="GeneID" id="89954968"/>
<dbReference type="Proteomes" id="UP001304243">
    <property type="component" value="Unassembled WGS sequence"/>
</dbReference>
<keyword evidence="1" id="KW-0418">Kinase</keyword>
<gene>
    <name evidence="1" type="primary">PGK1_2</name>
    <name evidence="1" type="ORF">ATC70_011282</name>
</gene>
<dbReference type="AlphaFoldDB" id="A0AAN7DG18"/>
<dbReference type="EMBL" id="JASEJX010000014">
    <property type="protein sequence ID" value="KAK4516312.1"/>
    <property type="molecule type" value="Genomic_DNA"/>
</dbReference>
<protein>
    <submittedName>
        <fullName evidence="1">Phosphoglycerate kinase</fullName>
        <ecNumber evidence="1">2.7.2.3</ecNumber>
    </submittedName>
</protein>
<name>A0AAN7DG18_9FUNG</name>
<reference evidence="1 2" key="1">
    <citation type="submission" date="2022-11" db="EMBL/GenBank/DDBJ databases">
        <title>Mucor velutinosus strain NIH1002 WGS.</title>
        <authorList>
            <person name="Subramanian P."/>
            <person name="Mullikin J.C."/>
            <person name="Segre J.A."/>
            <person name="Zelazny A.M."/>
        </authorList>
    </citation>
    <scope>NUCLEOTIDE SEQUENCE [LARGE SCALE GENOMIC DNA]</scope>
    <source>
        <strain evidence="1 2">NIH1002</strain>
    </source>
</reference>
<keyword evidence="2" id="KW-1185">Reference proteome</keyword>
<organism evidence="1 2">
    <name type="scientific">Mucor velutinosus</name>
    <dbReference type="NCBI Taxonomy" id="708070"/>
    <lineage>
        <taxon>Eukaryota</taxon>
        <taxon>Fungi</taxon>
        <taxon>Fungi incertae sedis</taxon>
        <taxon>Mucoromycota</taxon>
        <taxon>Mucoromycotina</taxon>
        <taxon>Mucoromycetes</taxon>
        <taxon>Mucorales</taxon>
        <taxon>Mucorineae</taxon>
        <taxon>Mucoraceae</taxon>
        <taxon>Mucor</taxon>
    </lineage>
</organism>
<sequence length="307" mass="35604">MIDFLEDLLSSLNATNLIDNQAFIKRIWDRSKQLEAAENDDESRKLTQYVKDICFNVLCRDQQWKDTNSWTYLHIITALFKTWLDSDNIIYIEEKLIKEMKKYNDIDLNSDLPDCCIRDIIKCYIYQSEYASHSEKWPECTEFFEKATHLVLSMSSSDKCNEVAYLSYLVLDTATSMSKSVSKSSVDVLTWVFDALAKILNCKGSVSLPKYLHIALLDLIIHVCEKDTHILRCEAMKSALATFDEIFSQSMKTDTRFYLSRIHIQLKAVSLLSESLHKALQAEYFKMVENVVIAVDELNMYITKDIL</sequence>
<accession>A0AAN7DG18</accession>
<comment type="caution">
    <text evidence="1">The sequence shown here is derived from an EMBL/GenBank/DDBJ whole genome shotgun (WGS) entry which is preliminary data.</text>
</comment>
<dbReference type="RefSeq" id="XP_064682978.1">
    <property type="nucleotide sequence ID" value="XM_064830476.1"/>
</dbReference>
<evidence type="ECO:0000313" key="2">
    <source>
        <dbReference type="Proteomes" id="UP001304243"/>
    </source>
</evidence>
<evidence type="ECO:0000313" key="1">
    <source>
        <dbReference type="EMBL" id="KAK4516312.1"/>
    </source>
</evidence>
<proteinExistence type="predicted"/>
<dbReference type="EC" id="2.7.2.3" evidence="1"/>
<keyword evidence="1" id="KW-0808">Transferase</keyword>